<comment type="subcellular location">
    <subcellularLocation>
        <location evidence="1 2">Nucleus</location>
    </subcellularLocation>
</comment>
<feature type="compositionally biased region" description="Low complexity" evidence="3">
    <location>
        <begin position="83"/>
        <end position="92"/>
    </location>
</feature>
<gene>
    <name evidence="5" type="ORF">GSLYS_00000687001</name>
</gene>
<evidence type="ECO:0000313" key="5">
    <source>
        <dbReference type="EMBL" id="CAL1526510.1"/>
    </source>
</evidence>
<dbReference type="PROSITE" id="PS50071">
    <property type="entry name" value="HOMEOBOX_2"/>
    <property type="match status" value="1"/>
</dbReference>
<dbReference type="EMBL" id="CAXITT010000006">
    <property type="protein sequence ID" value="CAL1526510.1"/>
    <property type="molecule type" value="Genomic_DNA"/>
</dbReference>
<dbReference type="CDD" id="cd00086">
    <property type="entry name" value="homeodomain"/>
    <property type="match status" value="1"/>
</dbReference>
<keyword evidence="1 2" id="KW-0539">Nucleus</keyword>
<dbReference type="Pfam" id="PF00046">
    <property type="entry name" value="Homeodomain"/>
    <property type="match status" value="1"/>
</dbReference>
<reference evidence="5 6" key="1">
    <citation type="submission" date="2024-04" db="EMBL/GenBank/DDBJ databases">
        <authorList>
            <consortium name="Genoscope - CEA"/>
            <person name="William W."/>
        </authorList>
    </citation>
    <scope>NUCLEOTIDE SEQUENCE [LARGE SCALE GENOMIC DNA]</scope>
</reference>
<dbReference type="PANTHER" id="PTHR46385:SF4">
    <property type="entry name" value="PAIRED MESODERM HOMEOBOX PROTEIN 2-LIKE ISOFORM X1"/>
    <property type="match status" value="1"/>
</dbReference>
<feature type="region of interest" description="Disordered" evidence="3">
    <location>
        <begin position="80"/>
        <end position="108"/>
    </location>
</feature>
<dbReference type="GO" id="GO:0005634">
    <property type="term" value="C:nucleus"/>
    <property type="evidence" value="ECO:0007669"/>
    <property type="project" value="UniProtKB-SubCell"/>
</dbReference>
<evidence type="ECO:0000313" key="6">
    <source>
        <dbReference type="Proteomes" id="UP001497497"/>
    </source>
</evidence>
<protein>
    <recommendedName>
        <fullName evidence="4">Homeobox domain-containing protein</fullName>
    </recommendedName>
</protein>
<dbReference type="InterPro" id="IPR009057">
    <property type="entry name" value="Homeodomain-like_sf"/>
</dbReference>
<dbReference type="Proteomes" id="UP001497497">
    <property type="component" value="Unassembled WGS sequence"/>
</dbReference>
<accession>A0AAV2GZC9</accession>
<feature type="compositionally biased region" description="Low complexity" evidence="3">
    <location>
        <begin position="157"/>
        <end position="168"/>
    </location>
</feature>
<proteinExistence type="predicted"/>
<keyword evidence="1 2" id="KW-0238">DNA-binding</keyword>
<feature type="compositionally biased region" description="Acidic residues" evidence="3">
    <location>
        <begin position="93"/>
        <end position="107"/>
    </location>
</feature>
<name>A0AAV2GZC9_LYMST</name>
<comment type="caution">
    <text evidence="5">The sequence shown here is derived from an EMBL/GenBank/DDBJ whole genome shotgun (WGS) entry which is preliminary data.</text>
</comment>
<feature type="compositionally biased region" description="Basic residues" evidence="3">
    <location>
        <begin position="241"/>
        <end position="250"/>
    </location>
</feature>
<feature type="domain" description="Homeobox" evidence="4">
    <location>
        <begin position="244"/>
        <end position="294"/>
    </location>
</feature>
<keyword evidence="1 2" id="KW-0371">Homeobox</keyword>
<dbReference type="PANTHER" id="PTHR46385">
    <property type="entry name" value="PAIRED MESODERM HOMEOBOX PROTEIN 1-RELATED"/>
    <property type="match status" value="1"/>
</dbReference>
<dbReference type="InterPro" id="IPR043378">
    <property type="entry name" value="PRRX1/2"/>
</dbReference>
<sequence length="294" mass="32455">MSSYAMTATPPHEHHGLHHVTGSPNNAVPNGVGSAPNNNFYYQFPSNFDKLQHAYHHANLLGYNSKPSFSVSHLLDLKKNTCSGSNNNNNNSVDDEEEDDGDESDENVESKPCLLNVANGNSHGGHLALGLNHMFNAASEISAPMQHHTLQHHHQGNSSINNSINSSSYPGLGSPRDQSVLPKVTPPSPRGGRTPEETPNVLINPEKFLPPNMGRGEMGGHDDNNNNNDSDDDKKSDSESRRKRKQRRNRTTFNSTQLAALERVFERTHYPDAFVREELARRVSLSEARVQVSL</sequence>
<keyword evidence="6" id="KW-1185">Reference proteome</keyword>
<dbReference type="InterPro" id="IPR001356">
    <property type="entry name" value="HD"/>
</dbReference>
<dbReference type="SUPFAM" id="SSF46689">
    <property type="entry name" value="Homeodomain-like"/>
    <property type="match status" value="1"/>
</dbReference>
<organism evidence="5 6">
    <name type="scientific">Lymnaea stagnalis</name>
    <name type="common">Great pond snail</name>
    <name type="synonym">Helix stagnalis</name>
    <dbReference type="NCBI Taxonomy" id="6523"/>
    <lineage>
        <taxon>Eukaryota</taxon>
        <taxon>Metazoa</taxon>
        <taxon>Spiralia</taxon>
        <taxon>Lophotrochozoa</taxon>
        <taxon>Mollusca</taxon>
        <taxon>Gastropoda</taxon>
        <taxon>Heterobranchia</taxon>
        <taxon>Euthyneura</taxon>
        <taxon>Panpulmonata</taxon>
        <taxon>Hygrophila</taxon>
        <taxon>Lymnaeoidea</taxon>
        <taxon>Lymnaeidae</taxon>
        <taxon>Lymnaea</taxon>
    </lineage>
</organism>
<dbReference type="Gene3D" id="1.10.10.60">
    <property type="entry name" value="Homeodomain-like"/>
    <property type="match status" value="1"/>
</dbReference>
<feature type="region of interest" description="Disordered" evidence="3">
    <location>
        <begin position="148"/>
        <end position="254"/>
    </location>
</feature>
<dbReference type="AlphaFoldDB" id="A0AAV2GZC9"/>
<evidence type="ECO:0000256" key="3">
    <source>
        <dbReference type="SAM" id="MobiDB-lite"/>
    </source>
</evidence>
<evidence type="ECO:0000256" key="1">
    <source>
        <dbReference type="PROSITE-ProRule" id="PRU00108"/>
    </source>
</evidence>
<dbReference type="SMART" id="SM00389">
    <property type="entry name" value="HOX"/>
    <property type="match status" value="1"/>
</dbReference>
<dbReference type="GO" id="GO:0003677">
    <property type="term" value="F:DNA binding"/>
    <property type="evidence" value="ECO:0007669"/>
    <property type="project" value="UniProtKB-UniRule"/>
</dbReference>
<feature type="region of interest" description="Disordered" evidence="3">
    <location>
        <begin position="1"/>
        <end position="32"/>
    </location>
</feature>
<evidence type="ECO:0000259" key="4">
    <source>
        <dbReference type="PROSITE" id="PS50071"/>
    </source>
</evidence>
<evidence type="ECO:0000256" key="2">
    <source>
        <dbReference type="RuleBase" id="RU000682"/>
    </source>
</evidence>